<name>A0A8J2ZCK3_9PROT</name>
<feature type="domain" description="GST N-terminal" evidence="1">
    <location>
        <begin position="11"/>
        <end position="87"/>
    </location>
</feature>
<accession>A0A8J2ZCK3</accession>
<dbReference type="InterPro" id="IPR004045">
    <property type="entry name" value="Glutathione_S-Trfase_N"/>
</dbReference>
<dbReference type="CDD" id="cd03038">
    <property type="entry name" value="GST_N_etherase_LigE"/>
    <property type="match status" value="1"/>
</dbReference>
<dbReference type="PANTHER" id="PTHR43968">
    <property type="match status" value="1"/>
</dbReference>
<dbReference type="CDD" id="cd03202">
    <property type="entry name" value="GST_C_etherase_LigE"/>
    <property type="match status" value="1"/>
</dbReference>
<proteinExistence type="predicted"/>
<dbReference type="InterPro" id="IPR054416">
    <property type="entry name" value="GST_UstS-like_C"/>
</dbReference>
<dbReference type="InterPro" id="IPR050983">
    <property type="entry name" value="GST_Omega/HSP26"/>
</dbReference>
<sequence length="238" mass="26371">MAAPRRLLHDLCGADPARRFSPYCWRAKLALAHKGLEVETLPWRFSDKAAIADSGQDRVPVLRDGDRVVADSWRIAEYLEDAYPDRPSLFGGPGGRALARFVNTWADAVQIPGIAGLVVADIVPHLGPEDRAYFVASRERRYGKPLAEVIAGREQRVGQFRQAMHPVRMVLRERPWLGGADGPAYADYIVFGGFQWARCVSAFPLLTPDDPLHGWRGRMLDLFGGLARRAPAEDRSGG</sequence>
<protein>
    <submittedName>
        <fullName evidence="2">Glutathione S-transferase</fullName>
    </submittedName>
</protein>
<dbReference type="Pfam" id="PF13417">
    <property type="entry name" value="GST_N_3"/>
    <property type="match status" value="1"/>
</dbReference>
<dbReference type="AlphaFoldDB" id="A0A8J2ZCK3"/>
<reference evidence="2 3" key="1">
    <citation type="journal article" date="2014" name="Int. J. Syst. Evol. Microbiol.">
        <title>Complete genome sequence of Corynebacterium casei LMG S-19264T (=DSM 44701T), isolated from a smear-ripened cheese.</title>
        <authorList>
            <consortium name="US DOE Joint Genome Institute (JGI-PGF)"/>
            <person name="Walter F."/>
            <person name="Albersmeier A."/>
            <person name="Kalinowski J."/>
            <person name="Ruckert C."/>
        </authorList>
    </citation>
    <scope>NUCLEOTIDE SEQUENCE [LARGE SCALE GENOMIC DNA]</scope>
    <source>
        <strain evidence="2 3">CGMCC 1.16330</strain>
    </source>
</reference>
<dbReference type="RefSeq" id="WP_188900925.1">
    <property type="nucleotide sequence ID" value="NZ_BMKS01000007.1"/>
</dbReference>
<evidence type="ECO:0000259" key="1">
    <source>
        <dbReference type="PROSITE" id="PS50404"/>
    </source>
</evidence>
<organism evidence="2 3">
    <name type="scientific">Caldovatus sediminis</name>
    <dbReference type="NCBI Taxonomy" id="2041189"/>
    <lineage>
        <taxon>Bacteria</taxon>
        <taxon>Pseudomonadati</taxon>
        <taxon>Pseudomonadota</taxon>
        <taxon>Alphaproteobacteria</taxon>
        <taxon>Acetobacterales</taxon>
        <taxon>Roseomonadaceae</taxon>
        <taxon>Caldovatus</taxon>
    </lineage>
</organism>
<dbReference type="Gene3D" id="3.40.30.10">
    <property type="entry name" value="Glutaredoxin"/>
    <property type="match status" value="1"/>
</dbReference>
<dbReference type="Proteomes" id="UP000597507">
    <property type="component" value="Unassembled WGS sequence"/>
</dbReference>
<dbReference type="PROSITE" id="PS50404">
    <property type="entry name" value="GST_NTER"/>
    <property type="match status" value="1"/>
</dbReference>
<dbReference type="Pfam" id="PF22041">
    <property type="entry name" value="GST_C_7"/>
    <property type="match status" value="1"/>
</dbReference>
<dbReference type="InterPro" id="IPR036282">
    <property type="entry name" value="Glutathione-S-Trfase_C_sf"/>
</dbReference>
<dbReference type="EMBL" id="BMKS01000007">
    <property type="protein sequence ID" value="GGG37241.1"/>
    <property type="molecule type" value="Genomic_DNA"/>
</dbReference>
<dbReference type="InterPro" id="IPR036249">
    <property type="entry name" value="Thioredoxin-like_sf"/>
</dbReference>
<dbReference type="PANTHER" id="PTHR43968:SF6">
    <property type="entry name" value="GLUTATHIONE S-TRANSFERASE OMEGA"/>
    <property type="match status" value="1"/>
</dbReference>
<dbReference type="SUPFAM" id="SSF52833">
    <property type="entry name" value="Thioredoxin-like"/>
    <property type="match status" value="1"/>
</dbReference>
<evidence type="ECO:0000313" key="3">
    <source>
        <dbReference type="Proteomes" id="UP000597507"/>
    </source>
</evidence>
<gene>
    <name evidence="2" type="primary">ligE</name>
    <name evidence="2" type="ORF">GCM10010964_26370</name>
</gene>
<evidence type="ECO:0000313" key="2">
    <source>
        <dbReference type="EMBL" id="GGG37241.1"/>
    </source>
</evidence>
<dbReference type="GO" id="GO:0005737">
    <property type="term" value="C:cytoplasm"/>
    <property type="evidence" value="ECO:0007669"/>
    <property type="project" value="TreeGrafter"/>
</dbReference>
<dbReference type="Gene3D" id="1.20.1050.10">
    <property type="match status" value="1"/>
</dbReference>
<comment type="caution">
    <text evidence="2">The sequence shown here is derived from an EMBL/GenBank/DDBJ whole genome shotgun (WGS) entry which is preliminary data.</text>
</comment>
<dbReference type="SUPFAM" id="SSF47616">
    <property type="entry name" value="GST C-terminal domain-like"/>
    <property type="match status" value="1"/>
</dbReference>
<keyword evidence="3" id="KW-1185">Reference proteome</keyword>